<dbReference type="AlphaFoldDB" id="A0A9D4IYW3"/>
<organism evidence="2 3">
    <name type="scientific">Dreissena polymorpha</name>
    <name type="common">Zebra mussel</name>
    <name type="synonym">Mytilus polymorpha</name>
    <dbReference type="NCBI Taxonomy" id="45954"/>
    <lineage>
        <taxon>Eukaryota</taxon>
        <taxon>Metazoa</taxon>
        <taxon>Spiralia</taxon>
        <taxon>Lophotrochozoa</taxon>
        <taxon>Mollusca</taxon>
        <taxon>Bivalvia</taxon>
        <taxon>Autobranchia</taxon>
        <taxon>Heteroconchia</taxon>
        <taxon>Euheterodonta</taxon>
        <taxon>Imparidentia</taxon>
        <taxon>Neoheterodontei</taxon>
        <taxon>Myida</taxon>
        <taxon>Dreissenoidea</taxon>
        <taxon>Dreissenidae</taxon>
        <taxon>Dreissena</taxon>
    </lineage>
</organism>
<reference evidence="2" key="2">
    <citation type="submission" date="2020-11" db="EMBL/GenBank/DDBJ databases">
        <authorList>
            <person name="McCartney M.A."/>
            <person name="Auch B."/>
            <person name="Kono T."/>
            <person name="Mallez S."/>
            <person name="Becker A."/>
            <person name="Gohl D.M."/>
            <person name="Silverstein K.A.T."/>
            <person name="Koren S."/>
            <person name="Bechman K.B."/>
            <person name="Herman A."/>
            <person name="Abrahante J.E."/>
            <person name="Garbe J."/>
        </authorList>
    </citation>
    <scope>NUCLEOTIDE SEQUENCE</scope>
    <source>
        <strain evidence="2">Duluth1</strain>
        <tissue evidence="2">Whole animal</tissue>
    </source>
</reference>
<keyword evidence="3" id="KW-1185">Reference proteome</keyword>
<comment type="caution">
    <text evidence="2">The sequence shown here is derived from an EMBL/GenBank/DDBJ whole genome shotgun (WGS) entry which is preliminary data.</text>
</comment>
<name>A0A9D4IYW3_DREPO</name>
<dbReference type="Proteomes" id="UP000828390">
    <property type="component" value="Unassembled WGS sequence"/>
</dbReference>
<protein>
    <submittedName>
        <fullName evidence="2">Uncharacterized protein</fullName>
    </submittedName>
</protein>
<feature type="compositionally biased region" description="Polar residues" evidence="1">
    <location>
        <begin position="1"/>
        <end position="12"/>
    </location>
</feature>
<reference evidence="2" key="1">
    <citation type="journal article" date="2019" name="bioRxiv">
        <title>The Genome of the Zebra Mussel, Dreissena polymorpha: A Resource for Invasive Species Research.</title>
        <authorList>
            <person name="McCartney M.A."/>
            <person name="Auch B."/>
            <person name="Kono T."/>
            <person name="Mallez S."/>
            <person name="Zhang Y."/>
            <person name="Obille A."/>
            <person name="Becker A."/>
            <person name="Abrahante J.E."/>
            <person name="Garbe J."/>
            <person name="Badalamenti J.P."/>
            <person name="Herman A."/>
            <person name="Mangelson H."/>
            <person name="Liachko I."/>
            <person name="Sullivan S."/>
            <person name="Sone E.D."/>
            <person name="Koren S."/>
            <person name="Silverstein K.A.T."/>
            <person name="Beckman K.B."/>
            <person name="Gohl D.M."/>
        </authorList>
    </citation>
    <scope>NUCLEOTIDE SEQUENCE</scope>
    <source>
        <strain evidence="2">Duluth1</strain>
        <tissue evidence="2">Whole animal</tissue>
    </source>
</reference>
<accession>A0A9D4IYW3</accession>
<dbReference type="EMBL" id="JAIWYP010000008">
    <property type="protein sequence ID" value="KAH3789814.1"/>
    <property type="molecule type" value="Genomic_DNA"/>
</dbReference>
<evidence type="ECO:0000313" key="3">
    <source>
        <dbReference type="Proteomes" id="UP000828390"/>
    </source>
</evidence>
<sequence>MCVSHTGRNQESIGGGSSLQPDDEHHQGPPTSKCLSKEVSFRISDNGLHTKYKSRQSKNVFAMCGQRRSSPACESPQTDQEPPRPLMRYKTLCNFIADSTAEDQTT</sequence>
<proteinExistence type="predicted"/>
<gene>
    <name evidence="2" type="ORF">DPMN_168003</name>
</gene>
<evidence type="ECO:0000313" key="2">
    <source>
        <dbReference type="EMBL" id="KAH3789814.1"/>
    </source>
</evidence>
<evidence type="ECO:0000256" key="1">
    <source>
        <dbReference type="SAM" id="MobiDB-lite"/>
    </source>
</evidence>
<feature type="region of interest" description="Disordered" evidence="1">
    <location>
        <begin position="1"/>
        <end position="37"/>
    </location>
</feature>